<dbReference type="Proteomes" id="UP000708208">
    <property type="component" value="Unassembled WGS sequence"/>
</dbReference>
<dbReference type="EMBL" id="CAJVCH010536075">
    <property type="protein sequence ID" value="CAG7825393.1"/>
    <property type="molecule type" value="Genomic_DNA"/>
</dbReference>
<keyword evidence="2" id="KW-1185">Reference proteome</keyword>
<evidence type="ECO:0000313" key="1">
    <source>
        <dbReference type="EMBL" id="CAG7825393.1"/>
    </source>
</evidence>
<dbReference type="AlphaFoldDB" id="A0A8J2L5D7"/>
<proteinExistence type="predicted"/>
<accession>A0A8J2L5D7</accession>
<protein>
    <submittedName>
        <fullName evidence="1">Uncharacterized protein</fullName>
    </submittedName>
</protein>
<sequence>MMAKTRPPLIHVSRDRKIKVSVRPSIDAREALDDLQCPSRAEQAIQPATNEVITYRRGKV</sequence>
<gene>
    <name evidence="1" type="ORF">AFUS01_LOCUS35504</name>
</gene>
<evidence type="ECO:0000313" key="2">
    <source>
        <dbReference type="Proteomes" id="UP000708208"/>
    </source>
</evidence>
<organism evidence="1 2">
    <name type="scientific">Allacma fusca</name>
    <dbReference type="NCBI Taxonomy" id="39272"/>
    <lineage>
        <taxon>Eukaryota</taxon>
        <taxon>Metazoa</taxon>
        <taxon>Ecdysozoa</taxon>
        <taxon>Arthropoda</taxon>
        <taxon>Hexapoda</taxon>
        <taxon>Collembola</taxon>
        <taxon>Symphypleona</taxon>
        <taxon>Sminthuridae</taxon>
        <taxon>Allacma</taxon>
    </lineage>
</organism>
<name>A0A8J2L5D7_9HEXA</name>
<comment type="caution">
    <text evidence="1">The sequence shown here is derived from an EMBL/GenBank/DDBJ whole genome shotgun (WGS) entry which is preliminary data.</text>
</comment>
<reference evidence="1" key="1">
    <citation type="submission" date="2021-06" db="EMBL/GenBank/DDBJ databases">
        <authorList>
            <person name="Hodson N. C."/>
            <person name="Mongue J. A."/>
            <person name="Jaron S. K."/>
        </authorList>
    </citation>
    <scope>NUCLEOTIDE SEQUENCE</scope>
</reference>